<dbReference type="Proteomes" id="UP000824533">
    <property type="component" value="Linkage Group LG03"/>
</dbReference>
<protein>
    <submittedName>
        <fullName evidence="1">Uncharacterized protein</fullName>
    </submittedName>
</protein>
<name>A0ACC1DF05_9NEOP</name>
<reference evidence="1 2" key="1">
    <citation type="journal article" date="2021" name="Front. Genet.">
        <title>Chromosome-Level Genome Assembly Reveals Significant Gene Expansion in the Toll and IMD Signaling Pathways of Dendrolimus kikuchii.</title>
        <authorList>
            <person name="Zhou J."/>
            <person name="Wu P."/>
            <person name="Xiong Z."/>
            <person name="Liu N."/>
            <person name="Zhao N."/>
            <person name="Ji M."/>
            <person name="Qiu Y."/>
            <person name="Yang B."/>
        </authorList>
    </citation>
    <scope>NUCLEOTIDE SEQUENCE [LARGE SCALE GENOMIC DNA]</scope>
    <source>
        <strain evidence="1">Ann1</strain>
    </source>
</reference>
<evidence type="ECO:0000313" key="1">
    <source>
        <dbReference type="EMBL" id="KAJ0182538.1"/>
    </source>
</evidence>
<comment type="caution">
    <text evidence="1">The sequence shown here is derived from an EMBL/GenBank/DDBJ whole genome shotgun (WGS) entry which is preliminary data.</text>
</comment>
<organism evidence="1 2">
    <name type="scientific">Dendrolimus kikuchii</name>
    <dbReference type="NCBI Taxonomy" id="765133"/>
    <lineage>
        <taxon>Eukaryota</taxon>
        <taxon>Metazoa</taxon>
        <taxon>Ecdysozoa</taxon>
        <taxon>Arthropoda</taxon>
        <taxon>Hexapoda</taxon>
        <taxon>Insecta</taxon>
        <taxon>Pterygota</taxon>
        <taxon>Neoptera</taxon>
        <taxon>Endopterygota</taxon>
        <taxon>Lepidoptera</taxon>
        <taxon>Glossata</taxon>
        <taxon>Ditrysia</taxon>
        <taxon>Bombycoidea</taxon>
        <taxon>Lasiocampidae</taxon>
        <taxon>Dendrolimus</taxon>
    </lineage>
</organism>
<sequence>MICKKCNNDESTVLLRKKDYYCEKCFINNTNHKFRACIGKNKLFSSQENVLVCLSGEEGSTVLLNLISNGLCLENHKKLRINPIFLHLYNNNDIAEKVIEDCKKHDFVVYVVNISDYMSTTIDLPEPNSLPKLNVGTNNTVNIFNNLPATAFNDMFIKIKRTLFIKYAKVLHCNFIFTAETTGSLASSLLSSIALGRGSQVEDDIGFIDNRDDIKIVRPMKDISKEELHFYIKIKKLNIQHHYDMKKNSLQVLINNFVSDLQENFPSTISTVCKTAEKLGVASDNADNESNHKCKICESVLNIPDGRLTALQATDFSRIVSLQKPSKINTHDKNVIKIVQENQHSMFPYISAAKCVKKKGEGVMKIGAVTEDASQNGMPYYDDPKRLGKGEKRQQS</sequence>
<keyword evidence="2" id="KW-1185">Reference proteome</keyword>
<evidence type="ECO:0000313" key="2">
    <source>
        <dbReference type="Proteomes" id="UP000824533"/>
    </source>
</evidence>
<gene>
    <name evidence="1" type="ORF">K1T71_001907</name>
</gene>
<proteinExistence type="predicted"/>
<dbReference type="EMBL" id="CM034389">
    <property type="protein sequence ID" value="KAJ0182538.1"/>
    <property type="molecule type" value="Genomic_DNA"/>
</dbReference>
<accession>A0ACC1DF05</accession>